<dbReference type="GeneID" id="80881780"/>
<evidence type="ECO:0000313" key="10">
    <source>
        <dbReference type="EMBL" id="KAJ8102645.1"/>
    </source>
</evidence>
<evidence type="ECO:0000259" key="9">
    <source>
        <dbReference type="SMART" id="SM00990"/>
    </source>
</evidence>
<comment type="function">
    <text evidence="8">Nuclease required for the repair of DNA interstrand cross-links (ICL). Acts as a 5'-3' exonuclease that anchors at a cut end of DNA and cleaves DNA successively at every third nucleotide, allowing to excise an ICL from one strand through flanking incisions.</text>
</comment>
<reference evidence="10" key="1">
    <citation type="submission" date="2023-03" db="EMBL/GenBank/DDBJ databases">
        <title>Near-Complete genome sequence of Lipomyces tetrasporous NRRL Y-64009, an oleaginous yeast capable of growing on lignocellulosic hydrolysates.</title>
        <authorList>
            <consortium name="Lawrence Berkeley National Laboratory"/>
            <person name="Jagtap S.S."/>
            <person name="Liu J.-J."/>
            <person name="Walukiewicz H.E."/>
            <person name="Pangilinan J."/>
            <person name="Lipzen A."/>
            <person name="Ahrendt S."/>
            <person name="Koriabine M."/>
            <person name="Cobaugh K."/>
            <person name="Salamov A."/>
            <person name="Yoshinaga Y."/>
            <person name="Ng V."/>
            <person name="Daum C."/>
            <person name="Grigoriev I.V."/>
            <person name="Slininger P.J."/>
            <person name="Dien B.S."/>
            <person name="Jin Y.-S."/>
            <person name="Rao C.V."/>
        </authorList>
    </citation>
    <scope>NUCLEOTIDE SEQUENCE</scope>
    <source>
        <strain evidence="10">NRRL Y-64009</strain>
    </source>
</reference>
<dbReference type="Gene3D" id="3.40.1350.10">
    <property type="match status" value="1"/>
</dbReference>
<evidence type="ECO:0000256" key="8">
    <source>
        <dbReference type="RuleBase" id="RU365033"/>
    </source>
</evidence>
<keyword evidence="5 8" id="KW-0378">Hydrolase</keyword>
<evidence type="ECO:0000256" key="2">
    <source>
        <dbReference type="ARBA" id="ARBA00005533"/>
    </source>
</evidence>
<comment type="similarity">
    <text evidence="2 8">Belongs to the FAN1 family.</text>
</comment>
<evidence type="ECO:0000256" key="4">
    <source>
        <dbReference type="ARBA" id="ARBA00022723"/>
    </source>
</evidence>
<evidence type="ECO:0000256" key="1">
    <source>
        <dbReference type="ARBA" id="ARBA00000983"/>
    </source>
</evidence>
<keyword evidence="11" id="KW-1185">Reference proteome</keyword>
<name>A0AAD7QWM3_9ASCO</name>
<dbReference type="GO" id="GO:0005634">
    <property type="term" value="C:nucleus"/>
    <property type="evidence" value="ECO:0007669"/>
    <property type="project" value="UniProtKB-SubCell"/>
</dbReference>
<gene>
    <name evidence="10" type="ORF">POJ06DRAFT_245215</name>
</gene>
<keyword evidence="8" id="KW-0539">Nucleus</keyword>
<dbReference type="EC" id="3.1.4.1" evidence="8"/>
<dbReference type="PANTHER" id="PTHR15749">
    <property type="entry name" value="FANCONI-ASSOCIATED NUCLEASE 1"/>
    <property type="match status" value="1"/>
</dbReference>
<comment type="caution">
    <text evidence="10">The sequence shown here is derived from an EMBL/GenBank/DDBJ whole genome shotgun (WGS) entry which is preliminary data.</text>
</comment>
<dbReference type="GO" id="GO:0070336">
    <property type="term" value="F:flap-structured DNA binding"/>
    <property type="evidence" value="ECO:0007669"/>
    <property type="project" value="TreeGrafter"/>
</dbReference>
<dbReference type="AlphaFoldDB" id="A0AAD7QWM3"/>
<keyword evidence="8" id="KW-0234">DNA repair</keyword>
<dbReference type="InterPro" id="IPR049126">
    <property type="entry name" value="FAN1-like_TPR"/>
</dbReference>
<dbReference type="Pfam" id="PF21170">
    <property type="entry name" value="FAN1_TPR"/>
    <property type="match status" value="1"/>
</dbReference>
<dbReference type="InterPro" id="IPR049132">
    <property type="entry name" value="FAN1-like_euk"/>
</dbReference>
<evidence type="ECO:0000256" key="3">
    <source>
        <dbReference type="ARBA" id="ARBA00022722"/>
    </source>
</evidence>
<evidence type="ECO:0000256" key="7">
    <source>
        <dbReference type="ARBA" id="ARBA00023211"/>
    </source>
</evidence>
<evidence type="ECO:0000256" key="5">
    <source>
        <dbReference type="ARBA" id="ARBA00022801"/>
    </source>
</evidence>
<evidence type="ECO:0000256" key="6">
    <source>
        <dbReference type="ARBA" id="ARBA00022842"/>
    </source>
</evidence>
<accession>A0AAD7QWM3</accession>
<dbReference type="GO" id="GO:0046872">
    <property type="term" value="F:metal ion binding"/>
    <property type="evidence" value="ECO:0007669"/>
    <property type="project" value="UniProtKB-KW"/>
</dbReference>
<keyword evidence="7 8" id="KW-0464">Manganese</keyword>
<organism evidence="10 11">
    <name type="scientific">Lipomyces tetrasporus</name>
    <dbReference type="NCBI Taxonomy" id="54092"/>
    <lineage>
        <taxon>Eukaryota</taxon>
        <taxon>Fungi</taxon>
        <taxon>Dikarya</taxon>
        <taxon>Ascomycota</taxon>
        <taxon>Saccharomycotina</taxon>
        <taxon>Lipomycetes</taxon>
        <taxon>Lipomycetales</taxon>
        <taxon>Lipomycetaceae</taxon>
        <taxon>Lipomyces</taxon>
    </lineage>
</organism>
<dbReference type="InterPro" id="IPR049125">
    <property type="entry name" value="FAN1-like_WH"/>
</dbReference>
<keyword evidence="4 8" id="KW-0479">Metal-binding</keyword>
<protein>
    <recommendedName>
        <fullName evidence="8">Fanconi-associated nuclease</fullName>
        <ecNumber evidence="8">3.1.4.1</ecNumber>
    </recommendedName>
</protein>
<dbReference type="InterPro" id="IPR033315">
    <property type="entry name" value="Fan1-like"/>
</dbReference>
<dbReference type="GO" id="GO:0004528">
    <property type="term" value="F:phosphodiesterase I activity"/>
    <property type="evidence" value="ECO:0007669"/>
    <property type="project" value="UniProtKB-EC"/>
</dbReference>
<dbReference type="GO" id="GO:0017108">
    <property type="term" value="F:5'-flap endonuclease activity"/>
    <property type="evidence" value="ECO:0007669"/>
    <property type="project" value="TreeGrafter"/>
</dbReference>
<dbReference type="CDD" id="cd22326">
    <property type="entry name" value="FAN1-like"/>
    <property type="match status" value="1"/>
</dbReference>
<dbReference type="Pfam" id="PF21315">
    <property type="entry name" value="FAN1_HTH"/>
    <property type="match status" value="1"/>
</dbReference>
<dbReference type="Proteomes" id="UP001217417">
    <property type="component" value="Unassembled WGS sequence"/>
</dbReference>
<proteinExistence type="inferred from homology"/>
<keyword evidence="6 8" id="KW-0460">Magnesium</keyword>
<dbReference type="Pfam" id="PF08774">
    <property type="entry name" value="VRR_NUC"/>
    <property type="match status" value="1"/>
</dbReference>
<dbReference type="GO" id="GO:0008409">
    <property type="term" value="F:5'-3' exonuclease activity"/>
    <property type="evidence" value="ECO:0007669"/>
    <property type="project" value="TreeGrafter"/>
</dbReference>
<comment type="cofactor">
    <cofactor evidence="8">
        <name>Mg(2+)</name>
        <dbReference type="ChEBI" id="CHEBI:18420"/>
    </cofactor>
    <cofactor evidence="8">
        <name>Mn(2+)</name>
        <dbReference type="ChEBI" id="CHEBI:29035"/>
    </cofactor>
</comment>
<feature type="domain" description="VRR-NUC" evidence="9">
    <location>
        <begin position="600"/>
        <end position="715"/>
    </location>
</feature>
<evidence type="ECO:0000313" key="11">
    <source>
        <dbReference type="Proteomes" id="UP001217417"/>
    </source>
</evidence>
<dbReference type="EMBL" id="JARPMG010000002">
    <property type="protein sequence ID" value="KAJ8102645.1"/>
    <property type="molecule type" value="Genomic_DNA"/>
</dbReference>
<keyword evidence="8" id="KW-0227">DNA damage</keyword>
<dbReference type="RefSeq" id="XP_056046095.1">
    <property type="nucleotide sequence ID" value="XM_056186614.1"/>
</dbReference>
<dbReference type="PANTHER" id="PTHR15749:SF4">
    <property type="entry name" value="FANCONI-ASSOCIATED NUCLEASE 1"/>
    <property type="match status" value="1"/>
</dbReference>
<dbReference type="InterPro" id="IPR014883">
    <property type="entry name" value="VRR_NUC"/>
</dbReference>
<sequence>MSFSSGCDGAVEERPVLYELRDENEIRQRPCKRTRFDEPNDDIIEDLEDSYPLSENSLTEEDSQEVEEKQWGTLYIDAFMTALNTILQSESYLFDDNEHSIFEAFKNLEDDCKKLYVRLFLRRRNKWFRIDLLSYREILDLQGAWKGLVQSSIFALSLSSISDIGIEEILSLFSVDELKELATQLNYKGIRGVKKNEMIWALKNQSEGQTCLDLSQRGLSLLYDGKGRRRNRLHKLLNESKEILGPCVMLCDGPIRVFERAHLVFYRATDFNEKSLRKLILARISKRNFPEYMVLRSTEVFRNRQDLLDYENALEIQSQVDEILASGNIATKLLQLHDILEPVAEQWEKCLSSTQVRHNEERDHYLIRFTAAWHYTRMMYKLAAVLCRLGRHKEAHGIYTLLLGQRIYRRGKRGDWYQRKALIENLYMCEDKKDVKEVRRWKRKALATCEAGLQDPDTHMIYHYDLQKRIMRLERELRVLPKDKHVFFHLALKEPTRRTFYGNRISEVEIGRKTTWLNLEGEECSVEEMCLSNYKALGWKGYHTEGGILRTIFAYLFWDILFLPVPYVFETEFQIAPLDLSTEAFYLSRASEINRKLADIENNLAAKFALQIYDRESERKTECVGMDWKFDIQEVLEAAECIGGHALSSICKILCEEYGQRSSGMPDLFLWNPEQKKCLFSEVKSENDRLSDKQRLWIDVLVGAGVPVELCAGLEKKDQVKVNREQ</sequence>
<comment type="catalytic activity">
    <reaction evidence="1 8">
        <text>Hydrolytically removes 5'-nucleotides successively from the 3'-hydroxy termini of 3'-hydroxy-terminated oligonucleotides.</text>
        <dbReference type="EC" id="3.1.4.1"/>
    </reaction>
</comment>
<dbReference type="GO" id="GO:0036297">
    <property type="term" value="P:interstrand cross-link repair"/>
    <property type="evidence" value="ECO:0007669"/>
    <property type="project" value="InterPro"/>
</dbReference>
<keyword evidence="3 8" id="KW-0540">Nuclease</keyword>
<comment type="subcellular location">
    <subcellularLocation>
        <location evidence="8">Nucleus</location>
    </subcellularLocation>
</comment>
<dbReference type="InterPro" id="IPR011856">
    <property type="entry name" value="tRNA_endonuc-like_dom_sf"/>
</dbReference>
<dbReference type="SMART" id="SM00990">
    <property type="entry name" value="VRR_NUC"/>
    <property type="match status" value="1"/>
</dbReference>